<evidence type="ECO:0000256" key="1">
    <source>
        <dbReference type="ARBA" id="ARBA00022801"/>
    </source>
</evidence>
<dbReference type="Pfam" id="PF12706">
    <property type="entry name" value="Lactamase_B_2"/>
    <property type="match status" value="1"/>
</dbReference>
<protein>
    <submittedName>
        <fullName evidence="3">Zn-dependent hydrolase of the beta-lactamase fold-like protein</fullName>
    </submittedName>
</protein>
<dbReference type="InterPro" id="IPR050114">
    <property type="entry name" value="UPF0173_UPF0282_UlaG_hydrolase"/>
</dbReference>
<dbReference type="InterPro" id="IPR001279">
    <property type="entry name" value="Metallo-B-lactamas"/>
</dbReference>
<dbReference type="Proteomes" id="UP000501240">
    <property type="component" value="Chromosome"/>
</dbReference>
<dbReference type="AlphaFoldDB" id="A0A7D3VQZ6"/>
<keyword evidence="4" id="KW-1185">Reference proteome</keyword>
<evidence type="ECO:0000313" key="3">
    <source>
        <dbReference type="EMBL" id="QKG20818.1"/>
    </source>
</evidence>
<dbReference type="PANTHER" id="PTHR43546:SF9">
    <property type="entry name" value="L-ASCORBATE-6-PHOSPHATE LACTONASE ULAG-RELATED"/>
    <property type="match status" value="1"/>
</dbReference>
<keyword evidence="1 3" id="KW-0378">Hydrolase</keyword>
<dbReference type="Gene3D" id="3.60.15.10">
    <property type="entry name" value="Ribonuclease Z/Hydroxyacylglutathione hydrolase-like"/>
    <property type="match status" value="1"/>
</dbReference>
<accession>A0A7D3VQZ6</accession>
<organism evidence="3 4">
    <name type="scientific">Actinomadura verrucosospora</name>
    <dbReference type="NCBI Taxonomy" id="46165"/>
    <lineage>
        <taxon>Bacteria</taxon>
        <taxon>Bacillati</taxon>
        <taxon>Actinomycetota</taxon>
        <taxon>Actinomycetes</taxon>
        <taxon>Streptosporangiales</taxon>
        <taxon>Thermomonosporaceae</taxon>
        <taxon>Actinomadura</taxon>
    </lineage>
</organism>
<feature type="domain" description="Metallo-beta-lactamase" evidence="2">
    <location>
        <begin position="28"/>
        <end position="223"/>
    </location>
</feature>
<reference evidence="3 4" key="1">
    <citation type="submission" date="2020-05" db="EMBL/GenBank/DDBJ databases">
        <title>Actinomadura verrucosospora NRRL-B18236 (PFL_A860) Genome sequencing and assembly.</title>
        <authorList>
            <person name="Samborskyy M."/>
        </authorList>
    </citation>
    <scope>NUCLEOTIDE SEQUENCE [LARGE SCALE GENOMIC DNA]</scope>
    <source>
        <strain evidence="3 4">NRRL:B18236</strain>
    </source>
</reference>
<proteinExistence type="predicted"/>
<gene>
    <name evidence="3" type="ORF">ACTIVE_2456</name>
</gene>
<dbReference type="InterPro" id="IPR036866">
    <property type="entry name" value="RibonucZ/Hydroxyglut_hydro"/>
</dbReference>
<evidence type="ECO:0000259" key="2">
    <source>
        <dbReference type="Pfam" id="PF12706"/>
    </source>
</evidence>
<dbReference type="GO" id="GO:0016787">
    <property type="term" value="F:hydrolase activity"/>
    <property type="evidence" value="ECO:0007669"/>
    <property type="project" value="UniProtKB-KW"/>
</dbReference>
<dbReference type="EMBL" id="CP053892">
    <property type="protein sequence ID" value="QKG20818.1"/>
    <property type="molecule type" value="Genomic_DNA"/>
</dbReference>
<name>A0A7D3VQZ6_ACTVE</name>
<dbReference type="PANTHER" id="PTHR43546">
    <property type="entry name" value="UPF0173 METAL-DEPENDENT HYDROLASE MJ1163-RELATED"/>
    <property type="match status" value="1"/>
</dbReference>
<dbReference type="SUPFAM" id="SSF56281">
    <property type="entry name" value="Metallo-hydrolase/oxidoreductase"/>
    <property type="match status" value="1"/>
</dbReference>
<sequence length="264" mass="27310">MPESLEPESLTVRYLGGPTAVLEIGGLRLLVDPTFDGPGEHPVGDRALTKTMAAVAGPDEVGPVDAVLLSHDQHPDNLDDGGRAYVARAPLTLSTRAAAERLGGGVRALPNWEHTDLPRPGGTLRITGVPAQHGPDGTEHLTGPVTGFVLSGDGLPTTYVSGDNASLDVVREIAGRFAPFDVALLFAGAARTPLLDADLTLGSAEAAEAAAILGARQVVPLHFEGWAHFSQGRDTLAEPFAGFSGGFHLLEPGGRVTLSSLDKA</sequence>
<dbReference type="RefSeq" id="WP_173095184.1">
    <property type="nucleotide sequence ID" value="NZ_CP053892.1"/>
</dbReference>
<evidence type="ECO:0000313" key="4">
    <source>
        <dbReference type="Proteomes" id="UP000501240"/>
    </source>
</evidence>